<feature type="transmembrane region" description="Helical" evidence="6">
    <location>
        <begin position="6"/>
        <end position="25"/>
    </location>
</feature>
<reference evidence="9" key="1">
    <citation type="journal article" date="2024" name="IScience">
        <title>Strigolactones Initiate the Formation of Haustorium-like Structures in Castilleja.</title>
        <authorList>
            <person name="Buerger M."/>
            <person name="Peterson D."/>
            <person name="Chory J."/>
        </authorList>
    </citation>
    <scope>NUCLEOTIDE SEQUENCE [LARGE SCALE GENOMIC DNA]</scope>
</reference>
<dbReference type="GO" id="GO:0004674">
    <property type="term" value="F:protein serine/threonine kinase activity"/>
    <property type="evidence" value="ECO:0007669"/>
    <property type="project" value="UniProtKB-KW"/>
</dbReference>
<evidence type="ECO:0000256" key="2">
    <source>
        <dbReference type="ARBA" id="ARBA00022821"/>
    </source>
</evidence>
<dbReference type="PANTHER" id="PTHR22595">
    <property type="entry name" value="CHITINASE-RELATED"/>
    <property type="match status" value="1"/>
</dbReference>
<sequence>MAVFFAISMIIIIIIIIIIIMMAGVMSADSSNPGVVIVQERKGKLPKCTQGVECSIPSIYCCNQTVSGIFPADQFDKLFSMRNNPQCHAISFWDYTSFITAASLYEPFGFGTTGGRQSQLRELAAFFAHAGALTSCGNMVSPGGPLAWGLCFYKEMSPLPCTKYCDEDVNYEYKCVPGVCYYGRGAIPIYGNVMYGMAGKALKVDLLNHPEYIEQNATLAFEVAMWMWMTRLDKKVPSAHEAFLGAQKWKPTKDDTLAKRYPGFGLTMNIMYGNAICGKGDNDNMNSIISHYQYYLDLMGVGRENAENHEHLTCAEQHAFPRATIHHLGLSNAI</sequence>
<feature type="disulfide bond" evidence="5">
    <location>
        <begin position="277"/>
        <end position="314"/>
    </location>
</feature>
<keyword evidence="8" id="KW-0418">Kinase</keyword>
<accession>A0ABD3EQV3</accession>
<dbReference type="Proteomes" id="UP001632038">
    <property type="component" value="Unassembled WGS sequence"/>
</dbReference>
<keyword evidence="6" id="KW-1133">Transmembrane helix</keyword>
<keyword evidence="2" id="KW-0611">Plant defense</keyword>
<evidence type="ECO:0000256" key="4">
    <source>
        <dbReference type="ARBA" id="ARBA00023157"/>
    </source>
</evidence>
<dbReference type="Gene3D" id="3.30.20.10">
    <property type="entry name" value="Endochitinase, domain 2"/>
    <property type="match status" value="1"/>
</dbReference>
<comment type="caution">
    <text evidence="8">The sequence shown here is derived from an EMBL/GenBank/DDBJ whole genome shotgun (WGS) entry which is preliminary data.</text>
</comment>
<evidence type="ECO:0000256" key="5">
    <source>
        <dbReference type="PIRSR" id="PIRSR001060-2"/>
    </source>
</evidence>
<dbReference type="InterPro" id="IPR000726">
    <property type="entry name" value="Glyco_hydro_19_cat"/>
</dbReference>
<evidence type="ECO:0000313" key="8">
    <source>
        <dbReference type="EMBL" id="KAL3656032.1"/>
    </source>
</evidence>
<name>A0ABD3EQV3_9LAMI</name>
<dbReference type="EMBL" id="JAVIJP010000001">
    <property type="protein sequence ID" value="KAL3656032.1"/>
    <property type="molecule type" value="Genomic_DNA"/>
</dbReference>
<comment type="function">
    <text evidence="1">Defense against chitin-containing fungal pathogens.</text>
</comment>
<protein>
    <submittedName>
        <fullName evidence="8">Serine/threonine protein kinase, CMGC, dual-specificity</fullName>
    </submittedName>
</protein>
<dbReference type="GO" id="GO:0006952">
    <property type="term" value="P:defense response"/>
    <property type="evidence" value="ECO:0007669"/>
    <property type="project" value="UniProtKB-KW"/>
</dbReference>
<dbReference type="Pfam" id="PF00182">
    <property type="entry name" value="Glyco_hydro_19"/>
    <property type="match status" value="1"/>
</dbReference>
<dbReference type="SUPFAM" id="SSF53955">
    <property type="entry name" value="Lysozyme-like"/>
    <property type="match status" value="1"/>
</dbReference>
<evidence type="ECO:0000256" key="1">
    <source>
        <dbReference type="ARBA" id="ARBA00003102"/>
    </source>
</evidence>
<keyword evidence="3" id="KW-0119">Carbohydrate metabolism</keyword>
<keyword evidence="8" id="KW-0808">Transferase</keyword>
<dbReference type="PIRSF" id="PIRSF001060">
    <property type="entry name" value="Endochitinase"/>
    <property type="match status" value="1"/>
</dbReference>
<evidence type="ECO:0000256" key="3">
    <source>
        <dbReference type="ARBA" id="ARBA00023024"/>
    </source>
</evidence>
<feature type="disulfide bond" evidence="5">
    <location>
        <begin position="87"/>
        <end position="151"/>
    </location>
</feature>
<dbReference type="InterPro" id="IPR016283">
    <property type="entry name" value="Glyco_hydro_19"/>
</dbReference>
<evidence type="ECO:0000313" key="9">
    <source>
        <dbReference type="Proteomes" id="UP001632038"/>
    </source>
</evidence>
<organism evidence="8 9">
    <name type="scientific">Castilleja foliolosa</name>
    <dbReference type="NCBI Taxonomy" id="1961234"/>
    <lineage>
        <taxon>Eukaryota</taxon>
        <taxon>Viridiplantae</taxon>
        <taxon>Streptophyta</taxon>
        <taxon>Embryophyta</taxon>
        <taxon>Tracheophyta</taxon>
        <taxon>Spermatophyta</taxon>
        <taxon>Magnoliopsida</taxon>
        <taxon>eudicotyledons</taxon>
        <taxon>Gunneridae</taxon>
        <taxon>Pentapetalae</taxon>
        <taxon>asterids</taxon>
        <taxon>lamiids</taxon>
        <taxon>Lamiales</taxon>
        <taxon>Orobanchaceae</taxon>
        <taxon>Pedicularideae</taxon>
        <taxon>Castillejinae</taxon>
        <taxon>Castilleja</taxon>
    </lineage>
</organism>
<keyword evidence="3" id="KW-0624">Polysaccharide degradation</keyword>
<dbReference type="AlphaFoldDB" id="A0ABD3EQV3"/>
<gene>
    <name evidence="8" type="primary">POM1_1</name>
    <name evidence="8" type="ORF">CASFOL_000428</name>
</gene>
<keyword evidence="3" id="KW-0146">Chitin degradation</keyword>
<keyword evidence="6" id="KW-0472">Membrane</keyword>
<proteinExistence type="predicted"/>
<evidence type="ECO:0000259" key="7">
    <source>
        <dbReference type="Pfam" id="PF00182"/>
    </source>
</evidence>
<keyword evidence="9" id="KW-1185">Reference proteome</keyword>
<feature type="disulfide bond" evidence="5">
    <location>
        <begin position="165"/>
        <end position="175"/>
    </location>
</feature>
<dbReference type="InterPro" id="IPR023346">
    <property type="entry name" value="Lysozyme-like_dom_sf"/>
</dbReference>
<dbReference type="CDD" id="cd00325">
    <property type="entry name" value="chitinase_GH19"/>
    <property type="match status" value="1"/>
</dbReference>
<evidence type="ECO:0000256" key="6">
    <source>
        <dbReference type="SAM" id="Phobius"/>
    </source>
</evidence>
<keyword evidence="8" id="KW-0723">Serine/threonine-protein kinase</keyword>
<feature type="domain" description="Glycoside hydrolase family 19 catalytic" evidence="7">
    <location>
        <begin position="72"/>
        <end position="305"/>
    </location>
</feature>
<dbReference type="PANTHER" id="PTHR22595:SF96">
    <property type="entry name" value="CHITINASE"/>
    <property type="match status" value="1"/>
</dbReference>
<dbReference type="Gene3D" id="1.10.530.10">
    <property type="match status" value="1"/>
</dbReference>
<keyword evidence="4 5" id="KW-1015">Disulfide bond</keyword>
<dbReference type="GO" id="GO:0006032">
    <property type="term" value="P:chitin catabolic process"/>
    <property type="evidence" value="ECO:0007669"/>
    <property type="project" value="UniProtKB-KW"/>
</dbReference>
<keyword evidence="6" id="KW-0812">Transmembrane</keyword>